<keyword evidence="2" id="KW-0812">Transmembrane</keyword>
<keyword evidence="4" id="KW-1185">Reference proteome</keyword>
<reference evidence="3 4" key="1">
    <citation type="journal article" date="2012" name="BMC Genomics">
        <title>Sequencing the genome of Marssonina brunnea reveals fungus-poplar co-evolution.</title>
        <authorList>
            <person name="Zhu S."/>
            <person name="Cao Y.-Z."/>
            <person name="Jiang C."/>
            <person name="Tan B.-Y."/>
            <person name="Wang Z."/>
            <person name="Feng S."/>
            <person name="Zhang L."/>
            <person name="Su X.-H."/>
            <person name="Brejova B."/>
            <person name="Vinar T."/>
            <person name="Xu M."/>
            <person name="Wang M.-X."/>
            <person name="Zhang S.-G."/>
            <person name="Huang M.-R."/>
            <person name="Wu R."/>
            <person name="Zhou Y."/>
        </authorList>
    </citation>
    <scope>NUCLEOTIDE SEQUENCE [LARGE SCALE GENOMIC DNA]</scope>
    <source>
        <strain evidence="3 4">MB_m1</strain>
    </source>
</reference>
<feature type="compositionally biased region" description="Low complexity" evidence="1">
    <location>
        <begin position="183"/>
        <end position="192"/>
    </location>
</feature>
<feature type="compositionally biased region" description="Basic and acidic residues" evidence="1">
    <location>
        <begin position="173"/>
        <end position="182"/>
    </location>
</feature>
<dbReference type="OrthoDB" id="2624308at2759"/>
<name>K1WL64_MARBU</name>
<dbReference type="eggNOG" id="ENOG502SMQY">
    <property type="taxonomic scope" value="Eukaryota"/>
</dbReference>
<evidence type="ECO:0000256" key="2">
    <source>
        <dbReference type="SAM" id="Phobius"/>
    </source>
</evidence>
<sequence>MRSWQLKIEFSFLSYPTYPTSPGPTSSRPRHATDSNHLRARTVFLPIAPPALPSRRRSPPAAPTTHVHSRAIIDRAKIGTVTFCVELHSPRRAQLPEAEDVATQGLSQYGTARSLFQLQANDRRLLGVSIEYGLINGWACSAWYNCSDVLPRPSGTFPLPLLSCANGTRRRRRDSDEMEHQQDFQTPQQQPTGPAAVDISQHYNGGTGWFKGLHYQNPTLRDVEKNGPLAPAEQYFHRDVLKRETYRPRDLARYISPTFGKPYHMLVQAADGPNTQPPGEWRRRSVGGNAPTLLKVASWAIGMETNHDKIESIALAVGKSILAVPAILLLVSWPLSNGPGAARSQYLGFPNRCYEYPKHALNALDAAPNVSTKVKGQQSNDSDKEYEIQGEQKRLIRPRALVVYREGRWQVVDNGSYTGLYIFISFAAAQYQRPDPTSEEPDATTLDSQTLDFRARRLCEQLGVEAYWCDYHCRAVDQPEATDDVHRFCDVVRGAHQICIVLPDASPSALIFFGQRLWCLPEVLLSRNHKVMLCTPGPQSLQNVDATETVDIMEMVHRGWAYRTLPDQRIEHDPHIEETFRLLAEHYTGTLTLSRLELIQIGLTALRSRQWREFQRGDVAYALMTLLAKRPRMDPSDSELQALARLSLANDSDRIVERMICMDQARMPGHVGWFNTSDDLGASLWDIEPLCQVAGVCHDGSLIVDGCHGISIRWKDIPRIAFRVRDTWKKLWALYAIRTGPLWFIIGAVFCAYPSLRGIGAILLVIGILLLVTSPWAITVLYGGKVWGATPWLVGFEGTLPLEEIEHMTFGNSIGRFSYTPSSGPYCSKMLHERMGADPRVNFVRLPPGHRLFTLIDTGTMTVTVFAAARPPSVALLCGKEGGMLRAVLCSYERATNSLQKECVLRMETPMWDQSVLMGWTKLT</sequence>
<evidence type="ECO:0000313" key="4">
    <source>
        <dbReference type="Proteomes" id="UP000006753"/>
    </source>
</evidence>
<keyword evidence="2" id="KW-1133">Transmembrane helix</keyword>
<dbReference type="EMBL" id="JH921452">
    <property type="protein sequence ID" value="EKD13002.1"/>
    <property type="molecule type" value="Genomic_DNA"/>
</dbReference>
<dbReference type="STRING" id="1072389.K1WL64"/>
<evidence type="ECO:0000256" key="1">
    <source>
        <dbReference type="SAM" id="MobiDB-lite"/>
    </source>
</evidence>
<feature type="transmembrane region" description="Helical" evidence="2">
    <location>
        <begin position="761"/>
        <end position="782"/>
    </location>
</feature>
<dbReference type="AlphaFoldDB" id="K1WL64"/>
<feature type="region of interest" description="Disordered" evidence="1">
    <location>
        <begin position="168"/>
        <end position="195"/>
    </location>
</feature>
<accession>K1WL64</accession>
<dbReference type="GeneID" id="18764699"/>
<protein>
    <recommendedName>
        <fullName evidence="5">3-hydroxyisobutyrate dehydrogenase protein</fullName>
    </recommendedName>
</protein>
<feature type="transmembrane region" description="Helical" evidence="2">
    <location>
        <begin position="732"/>
        <end position="755"/>
    </location>
</feature>
<evidence type="ECO:0000313" key="3">
    <source>
        <dbReference type="EMBL" id="EKD13002.1"/>
    </source>
</evidence>
<proteinExistence type="predicted"/>
<dbReference type="Proteomes" id="UP000006753">
    <property type="component" value="Unassembled WGS sequence"/>
</dbReference>
<dbReference type="HOGENOM" id="CLU_011082_0_0_1"/>
<gene>
    <name evidence="3" type="ORF">MBM_08764</name>
</gene>
<dbReference type="InParanoid" id="K1WL64"/>
<evidence type="ECO:0008006" key="5">
    <source>
        <dbReference type="Google" id="ProtNLM"/>
    </source>
</evidence>
<organism evidence="3 4">
    <name type="scientific">Marssonina brunnea f. sp. multigermtubi (strain MB_m1)</name>
    <name type="common">Marssonina leaf spot fungus</name>
    <dbReference type="NCBI Taxonomy" id="1072389"/>
    <lineage>
        <taxon>Eukaryota</taxon>
        <taxon>Fungi</taxon>
        <taxon>Dikarya</taxon>
        <taxon>Ascomycota</taxon>
        <taxon>Pezizomycotina</taxon>
        <taxon>Leotiomycetes</taxon>
        <taxon>Helotiales</taxon>
        <taxon>Drepanopezizaceae</taxon>
        <taxon>Drepanopeziza</taxon>
    </lineage>
</organism>
<dbReference type="KEGG" id="mbe:MBM_08764"/>
<dbReference type="OMA" id="SIRWKDI"/>
<keyword evidence="2" id="KW-0472">Membrane</keyword>